<protein>
    <submittedName>
        <fullName evidence="1">Uncharacterized protein</fullName>
    </submittedName>
</protein>
<evidence type="ECO:0000313" key="1">
    <source>
        <dbReference type="EMBL" id="TKR94843.1"/>
    </source>
</evidence>
<dbReference type="Proteomes" id="UP000298663">
    <property type="component" value="Unassembled WGS sequence"/>
</dbReference>
<reference evidence="1 2" key="2">
    <citation type="journal article" date="2019" name="G3 (Bethesda)">
        <title>Hybrid Assembly of the Genome of the Entomopathogenic Nematode Steinernema carpocapsae Identifies the X-Chromosome.</title>
        <authorList>
            <person name="Serra L."/>
            <person name="Macchietto M."/>
            <person name="Macias-Munoz A."/>
            <person name="McGill C.J."/>
            <person name="Rodriguez I.M."/>
            <person name="Rodriguez B."/>
            <person name="Murad R."/>
            <person name="Mortazavi A."/>
        </authorList>
    </citation>
    <scope>NUCLEOTIDE SEQUENCE [LARGE SCALE GENOMIC DNA]</scope>
    <source>
        <strain evidence="1 2">ALL</strain>
    </source>
</reference>
<evidence type="ECO:0000313" key="2">
    <source>
        <dbReference type="Proteomes" id="UP000298663"/>
    </source>
</evidence>
<proteinExistence type="predicted"/>
<name>A0A4U5PEV5_STECR</name>
<accession>A0A4U5PEV5</accession>
<reference evidence="1 2" key="1">
    <citation type="journal article" date="2015" name="Genome Biol.">
        <title>Comparative genomics of Steinernema reveals deeply conserved gene regulatory networks.</title>
        <authorList>
            <person name="Dillman A.R."/>
            <person name="Macchietto M."/>
            <person name="Porter C.F."/>
            <person name="Rogers A."/>
            <person name="Williams B."/>
            <person name="Antoshechkin I."/>
            <person name="Lee M.M."/>
            <person name="Goodwin Z."/>
            <person name="Lu X."/>
            <person name="Lewis E.E."/>
            <person name="Goodrich-Blair H."/>
            <person name="Stock S.P."/>
            <person name="Adams B.J."/>
            <person name="Sternberg P.W."/>
            <person name="Mortazavi A."/>
        </authorList>
    </citation>
    <scope>NUCLEOTIDE SEQUENCE [LARGE SCALE GENOMIC DNA]</scope>
    <source>
        <strain evidence="1 2">ALL</strain>
    </source>
</reference>
<organism evidence="1 2">
    <name type="scientific">Steinernema carpocapsae</name>
    <name type="common">Entomopathogenic nematode</name>
    <dbReference type="NCBI Taxonomy" id="34508"/>
    <lineage>
        <taxon>Eukaryota</taxon>
        <taxon>Metazoa</taxon>
        <taxon>Ecdysozoa</taxon>
        <taxon>Nematoda</taxon>
        <taxon>Chromadorea</taxon>
        <taxon>Rhabditida</taxon>
        <taxon>Tylenchina</taxon>
        <taxon>Panagrolaimomorpha</taxon>
        <taxon>Strongyloidoidea</taxon>
        <taxon>Steinernematidae</taxon>
        <taxon>Steinernema</taxon>
    </lineage>
</organism>
<dbReference type="EMBL" id="AZBU02000002">
    <property type="protein sequence ID" value="TKR94843.1"/>
    <property type="molecule type" value="Genomic_DNA"/>
</dbReference>
<sequence length="77" mass="8744">MGVQGAEIDLRKTAIDCTRNSVLVIDVLKVYKCWQLKVTQRMCRSGKNRGEVSQCKKGKSVVREKNWALYGRNLGKT</sequence>
<keyword evidence="2" id="KW-1185">Reference proteome</keyword>
<comment type="caution">
    <text evidence="1">The sequence shown here is derived from an EMBL/GenBank/DDBJ whole genome shotgun (WGS) entry which is preliminary data.</text>
</comment>
<gene>
    <name evidence="1" type="ORF">L596_009078</name>
</gene>
<dbReference type="AlphaFoldDB" id="A0A4U5PEV5"/>